<dbReference type="SMART" id="SM00487">
    <property type="entry name" value="DEXDc"/>
    <property type="match status" value="1"/>
</dbReference>
<evidence type="ECO:0000256" key="6">
    <source>
        <dbReference type="PROSITE-ProRule" id="PRU00552"/>
    </source>
</evidence>
<evidence type="ECO:0000256" key="1">
    <source>
        <dbReference type="ARBA" id="ARBA00012552"/>
    </source>
</evidence>
<dbReference type="PROSITE" id="PS00039">
    <property type="entry name" value="DEAD_ATP_HELICASE"/>
    <property type="match status" value="1"/>
</dbReference>
<dbReference type="EC" id="3.6.4.13" evidence="1"/>
<evidence type="ECO:0000256" key="2">
    <source>
        <dbReference type="ARBA" id="ARBA00022741"/>
    </source>
</evidence>
<feature type="domain" description="DEAD-box RNA helicase Q" evidence="11">
    <location>
        <begin position="217"/>
        <end position="245"/>
    </location>
</feature>
<keyword evidence="2 7" id="KW-0547">Nucleotide-binding</keyword>
<dbReference type="InterPro" id="IPR000629">
    <property type="entry name" value="RNA-helicase_DEAD-box_CS"/>
</dbReference>
<keyword evidence="5 7" id="KW-0067">ATP-binding</keyword>
<feature type="domain" description="Helicase ATP-binding" evidence="9">
    <location>
        <begin position="248"/>
        <end position="436"/>
    </location>
</feature>
<dbReference type="PROSITE" id="PS51195">
    <property type="entry name" value="Q_MOTIF"/>
    <property type="match status" value="1"/>
</dbReference>
<dbReference type="Pfam" id="PF00270">
    <property type="entry name" value="DEAD"/>
    <property type="match status" value="1"/>
</dbReference>
<dbReference type="PROSITE" id="PS51194">
    <property type="entry name" value="HELICASE_CTER"/>
    <property type="match status" value="1"/>
</dbReference>
<dbReference type="InterPro" id="IPR027417">
    <property type="entry name" value="P-loop_NTPase"/>
</dbReference>
<sequence length="646" mass="75090">MANESDRLTDRFLRWRRDDPARNFNNGPLYQEPTENRNSRRFYDEREVQQEMEDLQRSRSRMLDDQAYDLFEDREEPEDQYYYQNNRRRSRSRSFSGERTYGGVGGYYFNEYGDYTRRCENNREEEEEDRRNEPTGFEDDDSYEEVEVFDNAGGLVGIERRPKNHQQKRKETAPRNWMPTHENIEELFENTRISGISEHPKEQQVQIKNSDLHDQLTSWETSGLNSQILRNLQKLNYSHVRAIQAAVIPQILRGYDVCGQAETSCGKTAAYGLPIIHKILEYPEDQRNLVAKSSSPYSIVLAPTRELAKQIYQNFLMFADGTDVQIQLVYGEMNRWECLQNIQRGCHILVGTCGRISEYLGKAEINCGNLRFFVLDEADRLMNDLRNATETHLRSILEDQSFIGTDETRQTLLFMATINSKIDGFAGNFMRKLEGFEDVVRIEVENTRTINSQVQLNFLQTNNIAEKNEELWKLLRTVDGATGTIPRTLIFVEQKKRTDYFAIELTKNGINARSINGDLPQNVRESVLNDFKNGNIQVLISTDICSRGIEIPELERVINYDVPKATVEEAMAIFVHRVGRTGRSKPGHAFTFVNLSNENPFYRDSQNDAYLLPSFIELLENMGRADQIPGWMRYSRSAEVGDEEDW</sequence>
<dbReference type="Gene3D" id="3.40.50.300">
    <property type="entry name" value="P-loop containing nucleotide triphosphate hydrolases"/>
    <property type="match status" value="2"/>
</dbReference>
<comment type="caution">
    <text evidence="12">The sequence shown here is derived from an EMBL/GenBank/DDBJ whole genome shotgun (WGS) entry which is preliminary data.</text>
</comment>
<dbReference type="SUPFAM" id="SSF52540">
    <property type="entry name" value="P-loop containing nucleoside triphosphate hydrolases"/>
    <property type="match status" value="1"/>
</dbReference>
<feature type="region of interest" description="Disordered" evidence="8">
    <location>
        <begin position="120"/>
        <end position="141"/>
    </location>
</feature>
<name>A0A9P1MYW9_9PELO</name>
<evidence type="ECO:0000313" key="13">
    <source>
        <dbReference type="Proteomes" id="UP001152747"/>
    </source>
</evidence>
<dbReference type="Proteomes" id="UP001152747">
    <property type="component" value="Unassembled WGS sequence"/>
</dbReference>
<dbReference type="CDD" id="cd18787">
    <property type="entry name" value="SF2_C_DEAD"/>
    <property type="match status" value="1"/>
</dbReference>
<evidence type="ECO:0000256" key="7">
    <source>
        <dbReference type="RuleBase" id="RU000492"/>
    </source>
</evidence>
<keyword evidence="4 7" id="KW-0347">Helicase</keyword>
<accession>A0A9P1MYW9</accession>
<dbReference type="PANTHER" id="PTHR47959">
    <property type="entry name" value="ATP-DEPENDENT RNA HELICASE RHLE-RELATED"/>
    <property type="match status" value="1"/>
</dbReference>
<evidence type="ECO:0000259" key="11">
    <source>
        <dbReference type="PROSITE" id="PS51195"/>
    </source>
</evidence>
<dbReference type="GO" id="GO:0003724">
    <property type="term" value="F:RNA helicase activity"/>
    <property type="evidence" value="ECO:0007669"/>
    <property type="project" value="UniProtKB-EC"/>
</dbReference>
<gene>
    <name evidence="12" type="ORF">CAMP_LOCUS6525</name>
</gene>
<evidence type="ECO:0000256" key="5">
    <source>
        <dbReference type="ARBA" id="ARBA00022840"/>
    </source>
</evidence>
<dbReference type="GO" id="GO:0016787">
    <property type="term" value="F:hydrolase activity"/>
    <property type="evidence" value="ECO:0007669"/>
    <property type="project" value="UniProtKB-KW"/>
</dbReference>
<dbReference type="GO" id="GO:0005524">
    <property type="term" value="F:ATP binding"/>
    <property type="evidence" value="ECO:0007669"/>
    <property type="project" value="UniProtKB-KW"/>
</dbReference>
<dbReference type="AlphaFoldDB" id="A0A9P1MYW9"/>
<dbReference type="InterPro" id="IPR014001">
    <property type="entry name" value="Helicase_ATP-bd"/>
</dbReference>
<dbReference type="GO" id="GO:0043186">
    <property type="term" value="C:P granule"/>
    <property type="evidence" value="ECO:0007669"/>
    <property type="project" value="UniProtKB-ARBA"/>
</dbReference>
<protein>
    <recommendedName>
        <fullName evidence="1">RNA helicase</fullName>
        <ecNumber evidence="1">3.6.4.13</ecNumber>
    </recommendedName>
</protein>
<evidence type="ECO:0000313" key="12">
    <source>
        <dbReference type="EMBL" id="CAI5443888.1"/>
    </source>
</evidence>
<dbReference type="InterPro" id="IPR050079">
    <property type="entry name" value="DEAD_box_RNA_helicase"/>
</dbReference>
<dbReference type="InterPro" id="IPR001650">
    <property type="entry name" value="Helicase_C-like"/>
</dbReference>
<dbReference type="CDD" id="cd00268">
    <property type="entry name" value="DEADc"/>
    <property type="match status" value="1"/>
</dbReference>
<keyword evidence="3 7" id="KW-0378">Hydrolase</keyword>
<evidence type="ECO:0000256" key="8">
    <source>
        <dbReference type="SAM" id="MobiDB-lite"/>
    </source>
</evidence>
<dbReference type="EMBL" id="CANHGI010000002">
    <property type="protein sequence ID" value="CAI5443888.1"/>
    <property type="molecule type" value="Genomic_DNA"/>
</dbReference>
<dbReference type="PANTHER" id="PTHR47959:SF1">
    <property type="entry name" value="ATP-DEPENDENT RNA HELICASE DBPA"/>
    <property type="match status" value="1"/>
</dbReference>
<reference evidence="12" key="1">
    <citation type="submission" date="2022-11" db="EMBL/GenBank/DDBJ databases">
        <authorList>
            <person name="Kikuchi T."/>
        </authorList>
    </citation>
    <scope>NUCLEOTIDE SEQUENCE</scope>
    <source>
        <strain evidence="12">PS1010</strain>
    </source>
</reference>
<keyword evidence="13" id="KW-1185">Reference proteome</keyword>
<feature type="short sequence motif" description="Q motif" evidence="6">
    <location>
        <begin position="217"/>
        <end position="245"/>
    </location>
</feature>
<evidence type="ECO:0000256" key="3">
    <source>
        <dbReference type="ARBA" id="ARBA00022801"/>
    </source>
</evidence>
<comment type="similarity">
    <text evidence="7">Belongs to the DEAD box helicase family.</text>
</comment>
<dbReference type="PROSITE" id="PS51192">
    <property type="entry name" value="HELICASE_ATP_BIND_1"/>
    <property type="match status" value="1"/>
</dbReference>
<feature type="region of interest" description="Disordered" evidence="8">
    <location>
        <begin position="18"/>
        <end position="39"/>
    </location>
</feature>
<feature type="domain" description="Helicase C-terminal" evidence="10">
    <location>
        <begin position="477"/>
        <end position="636"/>
    </location>
</feature>
<evidence type="ECO:0000259" key="10">
    <source>
        <dbReference type="PROSITE" id="PS51194"/>
    </source>
</evidence>
<dbReference type="OrthoDB" id="5871318at2759"/>
<dbReference type="Pfam" id="PF00271">
    <property type="entry name" value="Helicase_C"/>
    <property type="match status" value="1"/>
</dbReference>
<proteinExistence type="inferred from homology"/>
<dbReference type="SMART" id="SM00490">
    <property type="entry name" value="HELICc"/>
    <property type="match status" value="1"/>
</dbReference>
<organism evidence="12 13">
    <name type="scientific">Caenorhabditis angaria</name>
    <dbReference type="NCBI Taxonomy" id="860376"/>
    <lineage>
        <taxon>Eukaryota</taxon>
        <taxon>Metazoa</taxon>
        <taxon>Ecdysozoa</taxon>
        <taxon>Nematoda</taxon>
        <taxon>Chromadorea</taxon>
        <taxon>Rhabditida</taxon>
        <taxon>Rhabditina</taxon>
        <taxon>Rhabditomorpha</taxon>
        <taxon>Rhabditoidea</taxon>
        <taxon>Rhabditidae</taxon>
        <taxon>Peloderinae</taxon>
        <taxon>Caenorhabditis</taxon>
    </lineage>
</organism>
<evidence type="ECO:0000256" key="4">
    <source>
        <dbReference type="ARBA" id="ARBA00022806"/>
    </source>
</evidence>
<dbReference type="InterPro" id="IPR014014">
    <property type="entry name" value="RNA_helicase_DEAD_Q_motif"/>
</dbReference>
<dbReference type="GO" id="GO:0005829">
    <property type="term" value="C:cytosol"/>
    <property type="evidence" value="ECO:0007669"/>
    <property type="project" value="TreeGrafter"/>
</dbReference>
<dbReference type="InterPro" id="IPR044742">
    <property type="entry name" value="DEAD/DEAH_RhlB"/>
</dbReference>
<dbReference type="InterPro" id="IPR011545">
    <property type="entry name" value="DEAD/DEAH_box_helicase_dom"/>
</dbReference>
<evidence type="ECO:0000259" key="9">
    <source>
        <dbReference type="PROSITE" id="PS51192"/>
    </source>
</evidence>
<dbReference type="GO" id="GO:0003676">
    <property type="term" value="F:nucleic acid binding"/>
    <property type="evidence" value="ECO:0007669"/>
    <property type="project" value="InterPro"/>
</dbReference>